<comment type="caution">
    <text evidence="1">The sequence shown here is derived from an EMBL/GenBank/DDBJ whole genome shotgun (WGS) entry which is preliminary data.</text>
</comment>
<sequence>MVESMQETLEVESCIKRYPWLIQMVTSKLFHELCDQHINKKRCYFCCDCMIPPLCDQCYKRNEHKDHTTIQTYRSSYQSGVRKEAISKFMDTCGIHTYSINSFAIIYINQRRENGNNHRHRNNVTRKCQVCEWELDAASSALFCSIECKFRNTLGSQLDELMENSSSEDVEPVKKKRKHIGGKGFHVDLH</sequence>
<accession>A0A565BV66</accession>
<dbReference type="PANTHER" id="PTHR31065">
    <property type="entry name" value="PLATZ TRANSCRIPTION FACTOR FAMILY PROTEIN"/>
    <property type="match status" value="1"/>
</dbReference>
<gene>
    <name evidence="1" type="ORF">ANE_LOCUS15702</name>
</gene>
<dbReference type="Pfam" id="PF04640">
    <property type="entry name" value="PLATZ"/>
    <property type="match status" value="1"/>
</dbReference>
<evidence type="ECO:0000313" key="1">
    <source>
        <dbReference type="EMBL" id="VVB05258.1"/>
    </source>
</evidence>
<keyword evidence="2" id="KW-1185">Reference proteome</keyword>
<evidence type="ECO:0000313" key="2">
    <source>
        <dbReference type="Proteomes" id="UP000489600"/>
    </source>
</evidence>
<protein>
    <recommendedName>
        <fullName evidence="3">B box-type domain-containing protein</fullName>
    </recommendedName>
</protein>
<dbReference type="AlphaFoldDB" id="A0A565BV66"/>
<evidence type="ECO:0008006" key="3">
    <source>
        <dbReference type="Google" id="ProtNLM"/>
    </source>
</evidence>
<dbReference type="OrthoDB" id="670813at2759"/>
<dbReference type="EMBL" id="CABITT030000005">
    <property type="protein sequence ID" value="VVB05258.1"/>
    <property type="molecule type" value="Genomic_DNA"/>
</dbReference>
<proteinExistence type="predicted"/>
<organism evidence="1 2">
    <name type="scientific">Arabis nemorensis</name>
    <dbReference type="NCBI Taxonomy" id="586526"/>
    <lineage>
        <taxon>Eukaryota</taxon>
        <taxon>Viridiplantae</taxon>
        <taxon>Streptophyta</taxon>
        <taxon>Embryophyta</taxon>
        <taxon>Tracheophyta</taxon>
        <taxon>Spermatophyta</taxon>
        <taxon>Magnoliopsida</taxon>
        <taxon>eudicotyledons</taxon>
        <taxon>Gunneridae</taxon>
        <taxon>Pentapetalae</taxon>
        <taxon>rosids</taxon>
        <taxon>malvids</taxon>
        <taxon>Brassicales</taxon>
        <taxon>Brassicaceae</taxon>
        <taxon>Arabideae</taxon>
        <taxon>Arabis</taxon>
    </lineage>
</organism>
<dbReference type="Proteomes" id="UP000489600">
    <property type="component" value="Unassembled WGS sequence"/>
</dbReference>
<name>A0A565BV66_9BRAS</name>
<reference evidence="1" key="1">
    <citation type="submission" date="2019-07" db="EMBL/GenBank/DDBJ databases">
        <authorList>
            <person name="Dittberner H."/>
        </authorList>
    </citation>
    <scope>NUCLEOTIDE SEQUENCE [LARGE SCALE GENOMIC DNA]</scope>
</reference>
<dbReference type="InterPro" id="IPR006734">
    <property type="entry name" value="PLATZ"/>
</dbReference>
<dbReference type="PANTHER" id="PTHR31065:SF39">
    <property type="entry name" value="PLATZ TRANSCRIPTION FACTOR FAMILY PROTEIN"/>
    <property type="match status" value="1"/>
</dbReference>